<reference evidence="3 4" key="1">
    <citation type="submission" date="2016-10" db="EMBL/GenBank/DDBJ databases">
        <authorList>
            <person name="de Groot N.N."/>
        </authorList>
    </citation>
    <scope>NUCLEOTIDE SEQUENCE [LARGE SCALE GENOMIC DNA]</scope>
    <source>
        <strain evidence="3 4">DSM 26424</strain>
    </source>
</reference>
<accession>A0A1G8NYJ9</accession>
<dbReference type="PANTHER" id="PTHR23028">
    <property type="entry name" value="ACETYLTRANSFERASE"/>
    <property type="match status" value="1"/>
</dbReference>
<keyword evidence="1" id="KW-1133">Transmembrane helix</keyword>
<dbReference type="EMBL" id="FNEJ01000011">
    <property type="protein sequence ID" value="SDI85332.1"/>
    <property type="molecule type" value="Genomic_DNA"/>
</dbReference>
<dbReference type="InterPro" id="IPR002656">
    <property type="entry name" value="Acyl_transf_3_dom"/>
</dbReference>
<dbReference type="GO" id="GO:0016020">
    <property type="term" value="C:membrane"/>
    <property type="evidence" value="ECO:0007669"/>
    <property type="project" value="TreeGrafter"/>
</dbReference>
<feature type="transmembrane region" description="Helical" evidence="1">
    <location>
        <begin position="252"/>
        <end position="272"/>
    </location>
</feature>
<keyword evidence="1" id="KW-0812">Transmembrane</keyword>
<dbReference type="OrthoDB" id="9796461at2"/>
<evidence type="ECO:0000313" key="3">
    <source>
        <dbReference type="EMBL" id="SDI85332.1"/>
    </source>
</evidence>
<dbReference type="Pfam" id="PF01757">
    <property type="entry name" value="Acyl_transf_3"/>
    <property type="match status" value="1"/>
</dbReference>
<dbReference type="STRING" id="555512.SAMN04487993_101169"/>
<feature type="transmembrane region" description="Helical" evidence="1">
    <location>
        <begin position="284"/>
        <end position="307"/>
    </location>
</feature>
<proteinExistence type="predicted"/>
<dbReference type="GO" id="GO:0016787">
    <property type="term" value="F:hydrolase activity"/>
    <property type="evidence" value="ECO:0007669"/>
    <property type="project" value="UniProtKB-KW"/>
</dbReference>
<evidence type="ECO:0000259" key="2">
    <source>
        <dbReference type="Pfam" id="PF01757"/>
    </source>
</evidence>
<feature type="transmembrane region" description="Helical" evidence="1">
    <location>
        <begin position="198"/>
        <end position="218"/>
    </location>
</feature>
<feature type="transmembrane region" description="Helical" evidence="1">
    <location>
        <begin position="46"/>
        <end position="65"/>
    </location>
</feature>
<dbReference type="AlphaFoldDB" id="A0A1G8NYJ9"/>
<dbReference type="GO" id="GO:0016747">
    <property type="term" value="F:acyltransferase activity, transferring groups other than amino-acyl groups"/>
    <property type="evidence" value="ECO:0007669"/>
    <property type="project" value="InterPro"/>
</dbReference>
<gene>
    <name evidence="3" type="ORF">SAMN04487993_101169</name>
</gene>
<dbReference type="Proteomes" id="UP000199093">
    <property type="component" value="Unassembled WGS sequence"/>
</dbReference>
<dbReference type="InterPro" id="IPR050879">
    <property type="entry name" value="Acyltransferase_3"/>
</dbReference>
<dbReference type="PANTHER" id="PTHR23028:SF131">
    <property type="entry name" value="BLR2367 PROTEIN"/>
    <property type="match status" value="1"/>
</dbReference>
<feature type="transmembrane region" description="Helical" evidence="1">
    <location>
        <begin position="327"/>
        <end position="349"/>
    </location>
</feature>
<name>A0A1G8NYJ9_9RHOB</name>
<evidence type="ECO:0000256" key="1">
    <source>
        <dbReference type="SAM" id="Phobius"/>
    </source>
</evidence>
<sequence>MTRKTQLHQRIAYFESLRGLGATSIVLYHLGGDTVFIDNNLVNNGWMMLDFFFILSGCVISFAFLPQMDRPGGVVHFLWGRFLRVYPLHIVMLLVFVGLELVKYAGTHYAGIAADTPAFAENNLNSFLHNVFLTNVLMLDHMTWNKPSWSVAAEFWAYGLFALAAYALRGHRPLFLGVCALIAAGAFAYLTQHTMDSAYGMARCLWGFFLGVLLAALLDSGRVRLSVPMLHVICICVAAILLTGPWPHDHGWSVLFTSVYFMLLLALFASPEDTVVKRVLSHPFLVRLGTVSFGIYLIHSAVWWVLAQAARVVVKLVPGLVQPGQDALESALVSNVLLLIGLPLIYLLAELSYRWFEKPIYDLRFRQPRWVAELDRRAEAQVTPPQPPA</sequence>
<keyword evidence="4" id="KW-1185">Reference proteome</keyword>
<dbReference type="RefSeq" id="WP_089847962.1">
    <property type="nucleotide sequence ID" value="NZ_FNEJ01000011.1"/>
</dbReference>
<evidence type="ECO:0000313" key="4">
    <source>
        <dbReference type="Proteomes" id="UP000199093"/>
    </source>
</evidence>
<keyword evidence="3" id="KW-0808">Transferase</keyword>
<keyword evidence="3" id="KW-0012">Acyltransferase</keyword>
<feature type="domain" description="Acyltransferase 3" evidence="2">
    <location>
        <begin position="12"/>
        <end position="310"/>
    </location>
</feature>
<organism evidence="3 4">
    <name type="scientific">Salipiger marinus</name>
    <dbReference type="NCBI Taxonomy" id="555512"/>
    <lineage>
        <taxon>Bacteria</taxon>
        <taxon>Pseudomonadati</taxon>
        <taxon>Pseudomonadota</taxon>
        <taxon>Alphaproteobacteria</taxon>
        <taxon>Rhodobacterales</taxon>
        <taxon>Roseobacteraceae</taxon>
        <taxon>Salipiger</taxon>
    </lineage>
</organism>
<feature type="transmembrane region" description="Helical" evidence="1">
    <location>
        <begin position="77"/>
        <end position="99"/>
    </location>
</feature>
<feature type="transmembrane region" description="Helical" evidence="1">
    <location>
        <begin position="174"/>
        <end position="192"/>
    </location>
</feature>
<feature type="transmembrane region" description="Helical" evidence="1">
    <location>
        <begin position="148"/>
        <end position="167"/>
    </location>
</feature>
<feature type="transmembrane region" description="Helical" evidence="1">
    <location>
        <begin position="225"/>
        <end position="246"/>
    </location>
</feature>
<protein>
    <submittedName>
        <fullName evidence="3">Peptidoglycan/LPS O-acetylase OafA/YrhL, contains acyltransferase and SGNH-hydrolase domains</fullName>
    </submittedName>
</protein>
<keyword evidence="3" id="KW-0378">Hydrolase</keyword>
<keyword evidence="1" id="KW-0472">Membrane</keyword>
<dbReference type="GO" id="GO:0000271">
    <property type="term" value="P:polysaccharide biosynthetic process"/>
    <property type="evidence" value="ECO:0007669"/>
    <property type="project" value="TreeGrafter"/>
</dbReference>
<feature type="transmembrane region" description="Helical" evidence="1">
    <location>
        <begin position="12"/>
        <end position="31"/>
    </location>
</feature>